<comment type="caution">
    <text evidence="12">The sequence shown here is derived from an EMBL/GenBank/DDBJ whole genome shotgun (WGS) entry which is preliminary data.</text>
</comment>
<evidence type="ECO:0000256" key="1">
    <source>
        <dbReference type="ARBA" id="ARBA00004123"/>
    </source>
</evidence>
<evidence type="ECO:0000313" key="13">
    <source>
        <dbReference type="Proteomes" id="UP000594638"/>
    </source>
</evidence>
<evidence type="ECO:0000256" key="6">
    <source>
        <dbReference type="ARBA" id="ARBA00023163"/>
    </source>
</evidence>
<dbReference type="Pfam" id="PF20452">
    <property type="entry name" value="Calmod_bind_C"/>
    <property type="match status" value="1"/>
</dbReference>
<organism evidence="12 13">
    <name type="scientific">Olea europaea subsp. europaea</name>
    <dbReference type="NCBI Taxonomy" id="158383"/>
    <lineage>
        <taxon>Eukaryota</taxon>
        <taxon>Viridiplantae</taxon>
        <taxon>Streptophyta</taxon>
        <taxon>Embryophyta</taxon>
        <taxon>Tracheophyta</taxon>
        <taxon>Spermatophyta</taxon>
        <taxon>Magnoliopsida</taxon>
        <taxon>eudicotyledons</taxon>
        <taxon>Gunneridae</taxon>
        <taxon>Pentapetalae</taxon>
        <taxon>asterids</taxon>
        <taxon>lamiids</taxon>
        <taxon>Lamiales</taxon>
        <taxon>Oleaceae</taxon>
        <taxon>Oleeae</taxon>
        <taxon>Olea</taxon>
    </lineage>
</organism>
<dbReference type="PANTHER" id="PTHR31713">
    <property type="entry name" value="OS02G0177800 PROTEIN"/>
    <property type="match status" value="1"/>
</dbReference>
<dbReference type="EMBL" id="CACTIH010000074">
    <property type="protein sequence ID" value="CAA2950101.1"/>
    <property type="molecule type" value="Genomic_DNA"/>
</dbReference>
<dbReference type="PANTHER" id="PTHR31713:SF14">
    <property type="entry name" value="CALMODULIN-BINDING PROTEIN 60 A"/>
    <property type="match status" value="1"/>
</dbReference>
<dbReference type="Proteomes" id="UP000594638">
    <property type="component" value="Unassembled WGS sequence"/>
</dbReference>
<keyword evidence="5" id="KW-0010">Activator</keyword>
<feature type="region of interest" description="Disordered" evidence="8">
    <location>
        <begin position="1"/>
        <end position="24"/>
    </location>
</feature>
<sequence>MQLNLQIEGPHNGESEQGNSSDDERIVMTLRKMKKEVEVMVIHTVQQVIRPIFEDMIRKVVKEQIQLAQEKFLTDQNQNSLDKAITPRPRNLELKFLDEVSDPVLTGKEIKGQEGTHIQVSLVDNVTGLRVISGPEASAKVEILVLEAGPNDYALNGSLKDFSNSIIRENEKTKPHFPKPVYICLKKGIGILSDVRLGHDARWMKNCKCRLGARVVDIFDGCTVKEAWTKSFMVQDSRGKLYEKHYLPSLSDPVWRLDNIGKYGAPYKRLCQANISTVQEFLFLLSVDRQRLQKIIGAGSKTWKTIVDHALRCIIDDRRIYFYNSSAEYKKGVVFDTVGQLKGVLRNCQFVPIKSAYEAEKAEAQKLLASAFENRMDIISFDDETSFLHQFPCISNDNNVNSSGLDGLVGCNCSIIESNDRNDPTPPVTSSQGIGPSIIHSNISCNFGSASSKNVEYSHELPLGAPGEGPSCSMLDFDPLLENFGDYEALLSPFFSNNNLPEITRVESHPDQQSTAGSIGFVGAVITLQWLFRVRKKVASLGDCQVRKRQRLGCI</sequence>
<keyword evidence="13" id="KW-1185">Reference proteome</keyword>
<keyword evidence="4" id="KW-0238">DNA-binding</keyword>
<dbReference type="InterPro" id="IPR046830">
    <property type="entry name" value="Calmod_bind_M"/>
</dbReference>
<evidence type="ECO:0000256" key="2">
    <source>
        <dbReference type="ARBA" id="ARBA00007214"/>
    </source>
</evidence>
<comment type="subcellular location">
    <subcellularLocation>
        <location evidence="1">Nucleus</location>
    </subcellularLocation>
</comment>
<evidence type="ECO:0000313" key="12">
    <source>
        <dbReference type="EMBL" id="CAA2950101.1"/>
    </source>
</evidence>
<dbReference type="GO" id="GO:0043565">
    <property type="term" value="F:sequence-specific DNA binding"/>
    <property type="evidence" value="ECO:0007669"/>
    <property type="project" value="TreeGrafter"/>
</dbReference>
<keyword evidence="3" id="KW-0805">Transcription regulation</keyword>
<name>A0A8S0PNB1_OLEEU</name>
<feature type="domain" description="Calmodulin binding protein-like N-terminal" evidence="9">
    <location>
        <begin position="92"/>
        <end position="236"/>
    </location>
</feature>
<feature type="domain" description="Calmodulin binding protein C-terminal" evidence="11">
    <location>
        <begin position="320"/>
        <end position="380"/>
    </location>
</feature>
<dbReference type="GO" id="GO:0005516">
    <property type="term" value="F:calmodulin binding"/>
    <property type="evidence" value="ECO:0007669"/>
    <property type="project" value="InterPro"/>
</dbReference>
<dbReference type="Pfam" id="PF07887">
    <property type="entry name" value="Calmodulin_bind"/>
    <property type="match status" value="1"/>
</dbReference>
<evidence type="ECO:0000259" key="9">
    <source>
        <dbReference type="Pfam" id="PF07887"/>
    </source>
</evidence>
<dbReference type="AlphaFoldDB" id="A0A8S0PNB1"/>
<protein>
    <submittedName>
        <fullName evidence="12">Calmodulin-binding 60 A-like isoform X1</fullName>
    </submittedName>
</protein>
<dbReference type="OrthoDB" id="899842at2759"/>
<evidence type="ECO:0000259" key="10">
    <source>
        <dbReference type="Pfam" id="PF20451"/>
    </source>
</evidence>
<dbReference type="InterPro" id="IPR046829">
    <property type="entry name" value="Calmod_bind_C"/>
</dbReference>
<dbReference type="Gramene" id="OE9A024480T1">
    <property type="protein sequence ID" value="OE9A024480C1"/>
    <property type="gene ID" value="OE9A024480"/>
</dbReference>
<dbReference type="InterPro" id="IPR046831">
    <property type="entry name" value="Calmodulin_bind_N"/>
</dbReference>
<dbReference type="GO" id="GO:0080142">
    <property type="term" value="P:regulation of salicylic acid biosynthetic process"/>
    <property type="evidence" value="ECO:0007669"/>
    <property type="project" value="TreeGrafter"/>
</dbReference>
<gene>
    <name evidence="12" type="ORF">OLEA9_A024480</name>
</gene>
<evidence type="ECO:0000259" key="11">
    <source>
        <dbReference type="Pfam" id="PF20452"/>
    </source>
</evidence>
<dbReference type="Pfam" id="PF20451">
    <property type="entry name" value="Calmod_bind_M"/>
    <property type="match status" value="1"/>
</dbReference>
<keyword evidence="6" id="KW-0804">Transcription</keyword>
<keyword evidence="7" id="KW-0539">Nucleus</keyword>
<reference evidence="12 13" key="1">
    <citation type="submission" date="2019-12" db="EMBL/GenBank/DDBJ databases">
        <authorList>
            <person name="Alioto T."/>
            <person name="Alioto T."/>
            <person name="Gomez Garrido J."/>
        </authorList>
    </citation>
    <scope>NUCLEOTIDE SEQUENCE [LARGE SCALE GENOMIC DNA]</scope>
</reference>
<evidence type="ECO:0000256" key="3">
    <source>
        <dbReference type="ARBA" id="ARBA00023015"/>
    </source>
</evidence>
<dbReference type="GO" id="GO:0005634">
    <property type="term" value="C:nucleus"/>
    <property type="evidence" value="ECO:0007669"/>
    <property type="project" value="UniProtKB-SubCell"/>
</dbReference>
<dbReference type="InterPro" id="IPR012416">
    <property type="entry name" value="CBP60"/>
</dbReference>
<dbReference type="GO" id="GO:0003700">
    <property type="term" value="F:DNA-binding transcription factor activity"/>
    <property type="evidence" value="ECO:0007669"/>
    <property type="project" value="TreeGrafter"/>
</dbReference>
<accession>A0A8S0PNB1</accession>
<evidence type="ECO:0000256" key="7">
    <source>
        <dbReference type="ARBA" id="ARBA00023242"/>
    </source>
</evidence>
<comment type="similarity">
    <text evidence="2">Belongs to the plant ACBP60 protein family.</text>
</comment>
<evidence type="ECO:0000256" key="8">
    <source>
        <dbReference type="SAM" id="MobiDB-lite"/>
    </source>
</evidence>
<evidence type="ECO:0000256" key="5">
    <source>
        <dbReference type="ARBA" id="ARBA00023159"/>
    </source>
</evidence>
<proteinExistence type="inferred from homology"/>
<evidence type="ECO:0000256" key="4">
    <source>
        <dbReference type="ARBA" id="ARBA00023125"/>
    </source>
</evidence>
<feature type="domain" description="Calmodulin binding protein central" evidence="10">
    <location>
        <begin position="250"/>
        <end position="313"/>
    </location>
</feature>